<keyword evidence="3" id="KW-1185">Reference proteome</keyword>
<sequence>MLTNTLNFLIRNLSEFFILLLLARFFLQAARIPFKHPITQFVLSLTNWAVIPVRRILPPFRGLDSASLMLAWLVALMMHAVLLALSPWPFDFTALFSLLSLALAALLEVCKMSLYLLLATVIGQALMSWLSPYNPLMPILTALTEPFLRPLHRFIPPIGGVDITPLVLILAIQLVLNIVVPGLEQTILQGVSMIMLK</sequence>
<evidence type="ECO:0000313" key="2">
    <source>
        <dbReference type="EMBL" id="AZN36888.1"/>
    </source>
</evidence>
<proteinExistence type="predicted"/>
<dbReference type="Pfam" id="PF02325">
    <property type="entry name" value="CCB3_YggT"/>
    <property type="match status" value="2"/>
</dbReference>
<dbReference type="EMBL" id="CP034433">
    <property type="protein sequence ID" value="AZN36888.1"/>
    <property type="molecule type" value="Genomic_DNA"/>
</dbReference>
<dbReference type="InterPro" id="IPR003425">
    <property type="entry name" value="CCB3/YggT"/>
</dbReference>
<name>A0A3S8ZTT1_9NEIS</name>
<keyword evidence="1" id="KW-1133">Transmembrane helix</keyword>
<dbReference type="OrthoDB" id="9806665at2"/>
<reference evidence="2 3" key="1">
    <citation type="submission" date="2018-12" db="EMBL/GenBank/DDBJ databases">
        <title>Complete genome sequence of Iodobacter sp. H11R3.</title>
        <authorList>
            <person name="Bae J.-W."/>
        </authorList>
    </citation>
    <scope>NUCLEOTIDE SEQUENCE [LARGE SCALE GENOMIC DNA]</scope>
    <source>
        <strain evidence="2 3">H11R3</strain>
    </source>
</reference>
<keyword evidence="1" id="KW-0812">Transmembrane</keyword>
<dbReference type="GO" id="GO:0016020">
    <property type="term" value="C:membrane"/>
    <property type="evidence" value="ECO:0007669"/>
    <property type="project" value="InterPro"/>
</dbReference>
<feature type="transmembrane region" description="Helical" evidence="1">
    <location>
        <begin position="6"/>
        <end position="27"/>
    </location>
</feature>
<feature type="transmembrane region" description="Helical" evidence="1">
    <location>
        <begin position="154"/>
        <end position="180"/>
    </location>
</feature>
<accession>A0A3S8ZTT1</accession>
<dbReference type="RefSeq" id="WP_125974002.1">
    <property type="nucleotide sequence ID" value="NZ_CP034433.1"/>
</dbReference>
<dbReference type="Proteomes" id="UP000282438">
    <property type="component" value="Chromosome"/>
</dbReference>
<gene>
    <name evidence="2" type="ORF">EJO50_10585</name>
</gene>
<protein>
    <submittedName>
        <fullName evidence="2">YggT family protein</fullName>
    </submittedName>
</protein>
<dbReference type="KEGG" id="iod:EJO50_10585"/>
<feature type="transmembrane region" description="Helical" evidence="1">
    <location>
        <begin position="63"/>
        <end position="82"/>
    </location>
</feature>
<keyword evidence="1" id="KW-0472">Membrane</keyword>
<dbReference type="AlphaFoldDB" id="A0A3S8ZTT1"/>
<evidence type="ECO:0000313" key="3">
    <source>
        <dbReference type="Proteomes" id="UP000282438"/>
    </source>
</evidence>
<evidence type="ECO:0000256" key="1">
    <source>
        <dbReference type="SAM" id="Phobius"/>
    </source>
</evidence>
<organism evidence="2 3">
    <name type="scientific">Iodobacter ciconiae</name>
    <dbReference type="NCBI Taxonomy" id="2496266"/>
    <lineage>
        <taxon>Bacteria</taxon>
        <taxon>Pseudomonadati</taxon>
        <taxon>Pseudomonadota</taxon>
        <taxon>Betaproteobacteria</taxon>
        <taxon>Neisseriales</taxon>
        <taxon>Chitinibacteraceae</taxon>
        <taxon>Iodobacter</taxon>
    </lineage>
</organism>